<accession>A0A0E9VZA1</accession>
<dbReference type="EMBL" id="GBXM01025196">
    <property type="protein sequence ID" value="JAH83381.1"/>
    <property type="molecule type" value="Transcribed_RNA"/>
</dbReference>
<proteinExistence type="predicted"/>
<sequence>MLSSGFNGNPGKHCTMEKFSQSLIHYDILQSNGKCNQQASTRE</sequence>
<reference evidence="1" key="1">
    <citation type="submission" date="2014-11" db="EMBL/GenBank/DDBJ databases">
        <authorList>
            <person name="Amaro Gonzalez C."/>
        </authorList>
    </citation>
    <scope>NUCLEOTIDE SEQUENCE</scope>
</reference>
<protein>
    <submittedName>
        <fullName evidence="1">Uncharacterized protein</fullName>
    </submittedName>
</protein>
<name>A0A0E9VZA1_ANGAN</name>
<organism evidence="1">
    <name type="scientific">Anguilla anguilla</name>
    <name type="common">European freshwater eel</name>
    <name type="synonym">Muraena anguilla</name>
    <dbReference type="NCBI Taxonomy" id="7936"/>
    <lineage>
        <taxon>Eukaryota</taxon>
        <taxon>Metazoa</taxon>
        <taxon>Chordata</taxon>
        <taxon>Craniata</taxon>
        <taxon>Vertebrata</taxon>
        <taxon>Euteleostomi</taxon>
        <taxon>Actinopterygii</taxon>
        <taxon>Neopterygii</taxon>
        <taxon>Teleostei</taxon>
        <taxon>Anguilliformes</taxon>
        <taxon>Anguillidae</taxon>
        <taxon>Anguilla</taxon>
    </lineage>
</organism>
<dbReference type="AlphaFoldDB" id="A0A0E9VZA1"/>
<evidence type="ECO:0000313" key="1">
    <source>
        <dbReference type="EMBL" id="JAH83381.1"/>
    </source>
</evidence>
<reference evidence="1" key="2">
    <citation type="journal article" date="2015" name="Fish Shellfish Immunol.">
        <title>Early steps in the European eel (Anguilla anguilla)-Vibrio vulnificus interaction in the gills: Role of the RtxA13 toxin.</title>
        <authorList>
            <person name="Callol A."/>
            <person name="Pajuelo D."/>
            <person name="Ebbesson L."/>
            <person name="Teles M."/>
            <person name="MacKenzie S."/>
            <person name="Amaro C."/>
        </authorList>
    </citation>
    <scope>NUCLEOTIDE SEQUENCE</scope>
</reference>